<feature type="domain" description="TFIIS central" evidence="10">
    <location>
        <begin position="242"/>
        <end position="370"/>
    </location>
</feature>
<dbReference type="GO" id="GO:0006368">
    <property type="term" value="P:transcription elongation by RNA polymerase II"/>
    <property type="evidence" value="ECO:0007669"/>
    <property type="project" value="TreeGrafter"/>
</dbReference>
<comment type="caution">
    <text evidence="11">The sequence shown here is derived from an EMBL/GenBank/DDBJ whole genome shotgun (WGS) entry which is preliminary data.</text>
</comment>
<dbReference type="GO" id="GO:0005634">
    <property type="term" value="C:nucleus"/>
    <property type="evidence" value="ECO:0007669"/>
    <property type="project" value="TreeGrafter"/>
</dbReference>
<dbReference type="InterPro" id="IPR036575">
    <property type="entry name" value="TFIIS_cen_dom_sf"/>
</dbReference>
<dbReference type="InterPro" id="IPR011011">
    <property type="entry name" value="Znf_FYVE_PHD"/>
</dbReference>
<dbReference type="Proteomes" id="UP000308133">
    <property type="component" value="Unassembled WGS sequence"/>
</dbReference>
<dbReference type="PROSITE" id="PS01359">
    <property type="entry name" value="ZF_PHD_1"/>
    <property type="match status" value="1"/>
</dbReference>
<dbReference type="PROSITE" id="PS50016">
    <property type="entry name" value="ZF_PHD_2"/>
    <property type="match status" value="1"/>
</dbReference>
<dbReference type="GO" id="GO:0008270">
    <property type="term" value="F:zinc ion binding"/>
    <property type="evidence" value="ECO:0007669"/>
    <property type="project" value="UniProtKB-KW"/>
</dbReference>
<dbReference type="SUPFAM" id="SSF46942">
    <property type="entry name" value="Elongation factor TFIIS domain 2"/>
    <property type="match status" value="1"/>
</dbReference>
<comment type="function">
    <text evidence="1">Negative regulator of transcription elongation.</text>
</comment>
<dbReference type="Pfam" id="PF07500">
    <property type="entry name" value="TFIIS_M"/>
    <property type="match status" value="1"/>
</dbReference>
<dbReference type="PANTHER" id="PTHR11477:SF11">
    <property type="entry name" value="TRANSCRIPTION FACTOR BYE1"/>
    <property type="match status" value="1"/>
</dbReference>
<evidence type="ECO:0000256" key="1">
    <source>
        <dbReference type="ARBA" id="ARBA00002311"/>
    </source>
</evidence>
<keyword evidence="5 7" id="KW-0863">Zinc-finger</keyword>
<evidence type="ECO:0000259" key="9">
    <source>
        <dbReference type="PROSITE" id="PS50016"/>
    </source>
</evidence>
<evidence type="ECO:0000313" key="12">
    <source>
        <dbReference type="Proteomes" id="UP000308133"/>
    </source>
</evidence>
<evidence type="ECO:0000313" key="11">
    <source>
        <dbReference type="EMBL" id="TKX21265.1"/>
    </source>
</evidence>
<dbReference type="InterPro" id="IPR019786">
    <property type="entry name" value="Zinc_finger_PHD-type_CS"/>
</dbReference>
<proteinExistence type="inferred from homology"/>
<comment type="similarity">
    <text evidence="2">Belongs to the BYE1 family.</text>
</comment>
<feature type="compositionally biased region" description="Basic residues" evidence="8">
    <location>
        <begin position="29"/>
        <end position="40"/>
    </location>
</feature>
<feature type="region of interest" description="Disordered" evidence="8">
    <location>
        <begin position="338"/>
        <end position="520"/>
    </location>
</feature>
<keyword evidence="4" id="KW-0479">Metal-binding</keyword>
<evidence type="ECO:0000256" key="6">
    <source>
        <dbReference type="ARBA" id="ARBA00022833"/>
    </source>
</evidence>
<evidence type="ECO:0000256" key="2">
    <source>
        <dbReference type="ARBA" id="ARBA00011050"/>
    </source>
</evidence>
<organism evidence="11 12">
    <name type="scientific">Elsinoe australis</name>
    <dbReference type="NCBI Taxonomy" id="40998"/>
    <lineage>
        <taxon>Eukaryota</taxon>
        <taxon>Fungi</taxon>
        <taxon>Dikarya</taxon>
        <taxon>Ascomycota</taxon>
        <taxon>Pezizomycotina</taxon>
        <taxon>Dothideomycetes</taxon>
        <taxon>Dothideomycetidae</taxon>
        <taxon>Myriangiales</taxon>
        <taxon>Elsinoaceae</taxon>
        <taxon>Elsinoe</taxon>
    </lineage>
</organism>
<dbReference type="Pfam" id="PF20826">
    <property type="entry name" value="PHD_5"/>
    <property type="match status" value="1"/>
</dbReference>
<dbReference type="Pfam" id="PF07744">
    <property type="entry name" value="SPOC"/>
    <property type="match status" value="1"/>
</dbReference>
<evidence type="ECO:0000256" key="7">
    <source>
        <dbReference type="PROSITE-ProRule" id="PRU00146"/>
    </source>
</evidence>
<feature type="region of interest" description="Disordered" evidence="8">
    <location>
        <begin position="679"/>
        <end position="759"/>
    </location>
</feature>
<dbReference type="Gene3D" id="3.30.40.10">
    <property type="entry name" value="Zinc/RING finger domain, C3HC4 (zinc finger)"/>
    <property type="match status" value="1"/>
</dbReference>
<feature type="compositionally biased region" description="Basic and acidic residues" evidence="8">
    <location>
        <begin position="510"/>
        <end position="520"/>
    </location>
</feature>
<sequence>MAGDEPRRSGRASKGHNKHLDDPVESTPKPKKGAKGKATKKVAEVVEEDDDTQGDVIRCVCGDNDENENDERAFVACDACEAWQHNVCMGVSLNEAEQPDHYFCEQCRPEEHKELLEAMARGEKPWEDRIRAAEEAAKAKKKGKKGSRKSTGKPAKAAEVKPETKSTPSEAPPPTSQETGTKRKFEEEPQAPQEPTNGQAPTPKPSEPTPARPDKRRKSSAKETAAQDPTTALVDFSTLPKDRQNVAIALERLVKDGIDAKIKAGSFSIPDGQTVLSLAHRLAQLIEYEICMSHGPPAKTSTYGNQFRSINANFKRNPALLDRLLNKTLTPAELATMSSQDMASEELQREREKMKEEADKQAVMIREDDKPRVRRTHKGDEYVDESNNNTVDSVFTSQPVRRRESEMEIDGAGSPTRPTGQAGSPNPNGRPTPIDTSGTVDQRRQSSQNFDINNVWAKTAASPDLEHPSSRPLPPTNGTPSGQPPVQNKAIGDADIDRMLADDNDDYAPDEGKPTDGEVVWRGKFTQPGVTSLTVSARHVAGNDFSRFVPWQVFLPSQLEIEGRLEKGKADDYLCGLQWSKKSDVSVLALTPYDNREAFDTIFNYFHSRNRYAVGKKAHGCSDLIKDLYISPVEINSAPPPHIELLDYCGLKFPTTERVLLATFVVNKPASWEQADAMPVPTDASFPAGRMSLPGPAASPINASGPNFSPAPRQGFTPDQQGGGSTFPPNPYNAAPPQYGQQQSPPPQQGQPLYTPNDPLAAQIIGPYLHCPVAQQILQATNGRVQETEARNMRDIFDREPAARERMDIFAGVVGARPEGLGG</sequence>
<protein>
    <recommendedName>
        <fullName evidence="3">Transcription factor BYE1</fullName>
    </recommendedName>
</protein>
<feature type="compositionally biased region" description="Low complexity" evidence="8">
    <location>
        <begin position="732"/>
        <end position="743"/>
    </location>
</feature>
<evidence type="ECO:0000256" key="8">
    <source>
        <dbReference type="SAM" id="MobiDB-lite"/>
    </source>
</evidence>
<dbReference type="EMBL" id="PTQR01000081">
    <property type="protein sequence ID" value="TKX21265.1"/>
    <property type="molecule type" value="Genomic_DNA"/>
</dbReference>
<feature type="region of interest" description="Disordered" evidence="8">
    <location>
        <begin position="1"/>
        <end position="49"/>
    </location>
</feature>
<dbReference type="Gene3D" id="1.10.472.30">
    <property type="entry name" value="Transcription elongation factor S-II, central domain"/>
    <property type="match status" value="1"/>
</dbReference>
<dbReference type="CDD" id="cd21538">
    <property type="entry name" value="SPOC_TFIIS"/>
    <property type="match status" value="1"/>
</dbReference>
<feature type="compositionally biased region" description="Basic residues" evidence="8">
    <location>
        <begin position="139"/>
        <end position="151"/>
    </location>
</feature>
<name>A0A4U7AVQ4_9PEZI</name>
<dbReference type="SMART" id="SM00249">
    <property type="entry name" value="PHD"/>
    <property type="match status" value="1"/>
</dbReference>
<feature type="compositionally biased region" description="Pro residues" evidence="8">
    <location>
        <begin position="202"/>
        <end position="211"/>
    </location>
</feature>
<dbReference type="Pfam" id="PF23257">
    <property type="entry name" value="DUF7071"/>
    <property type="match status" value="1"/>
</dbReference>
<dbReference type="InterPro" id="IPR055499">
    <property type="entry name" value="DUF7071"/>
</dbReference>
<feature type="compositionally biased region" description="Basic and acidic residues" evidence="8">
    <location>
        <begin position="346"/>
        <end position="371"/>
    </location>
</feature>
<dbReference type="InterPro" id="IPR019787">
    <property type="entry name" value="Znf_PHD-finger"/>
</dbReference>
<dbReference type="InterPro" id="IPR003618">
    <property type="entry name" value="TFIIS_cen_dom"/>
</dbReference>
<feature type="domain" description="PHD-type" evidence="9">
    <location>
        <begin position="56"/>
        <end position="110"/>
    </location>
</feature>
<dbReference type="GO" id="GO:0006362">
    <property type="term" value="P:transcription elongation by RNA polymerase I"/>
    <property type="evidence" value="ECO:0007669"/>
    <property type="project" value="TreeGrafter"/>
</dbReference>
<dbReference type="AlphaFoldDB" id="A0A4U7AVQ4"/>
<reference evidence="11 12" key="1">
    <citation type="submission" date="2018-02" db="EMBL/GenBank/DDBJ databases">
        <title>Draft genome sequences of Elsinoe sp., causing black scab on jojoba.</title>
        <authorList>
            <person name="Stodart B."/>
            <person name="Jeffress S."/>
            <person name="Ash G."/>
            <person name="Arun Chinnappa K."/>
        </authorList>
    </citation>
    <scope>NUCLEOTIDE SEQUENCE [LARGE SCALE GENOMIC DNA]</scope>
    <source>
        <strain evidence="11 12">Hillstone_2</strain>
    </source>
</reference>
<accession>A0A4U7AVQ4</accession>
<dbReference type="GO" id="GO:0001139">
    <property type="term" value="F:RNA polymerase II complex recruiting activity"/>
    <property type="evidence" value="ECO:0007669"/>
    <property type="project" value="TreeGrafter"/>
</dbReference>
<dbReference type="SMART" id="SM00510">
    <property type="entry name" value="TFS2M"/>
    <property type="match status" value="1"/>
</dbReference>
<evidence type="ECO:0000256" key="4">
    <source>
        <dbReference type="ARBA" id="ARBA00022723"/>
    </source>
</evidence>
<feature type="compositionally biased region" description="Basic and acidic residues" evidence="8">
    <location>
        <begin position="116"/>
        <end position="138"/>
    </location>
</feature>
<dbReference type="PROSITE" id="PS51321">
    <property type="entry name" value="TFIIS_CENTRAL"/>
    <property type="match status" value="1"/>
</dbReference>
<dbReference type="GO" id="GO:0031440">
    <property type="term" value="P:regulation of mRNA 3'-end processing"/>
    <property type="evidence" value="ECO:0007669"/>
    <property type="project" value="TreeGrafter"/>
</dbReference>
<dbReference type="InterPro" id="IPR001965">
    <property type="entry name" value="Znf_PHD"/>
</dbReference>
<dbReference type="InterPro" id="IPR012921">
    <property type="entry name" value="SPOC_C"/>
</dbReference>
<keyword evidence="6" id="KW-0862">Zinc</keyword>
<dbReference type="GO" id="GO:0000977">
    <property type="term" value="F:RNA polymerase II transcription regulatory region sequence-specific DNA binding"/>
    <property type="evidence" value="ECO:0007669"/>
    <property type="project" value="TreeGrafter"/>
</dbReference>
<feature type="compositionally biased region" description="Polar residues" evidence="8">
    <location>
        <begin position="416"/>
        <end position="452"/>
    </location>
</feature>
<dbReference type="SUPFAM" id="SSF57903">
    <property type="entry name" value="FYVE/PHD zinc finger"/>
    <property type="match status" value="1"/>
</dbReference>
<dbReference type="PANTHER" id="PTHR11477">
    <property type="entry name" value="TRANSCRIPTION FACTOR S-II ZINC FINGER DOMAIN-CONTAINING PROTEIN"/>
    <property type="match status" value="1"/>
</dbReference>
<dbReference type="GO" id="GO:0031564">
    <property type="term" value="P:transcription antitermination"/>
    <property type="evidence" value="ECO:0007669"/>
    <property type="project" value="TreeGrafter"/>
</dbReference>
<feature type="compositionally biased region" description="Polar residues" evidence="8">
    <location>
        <begin position="385"/>
        <end position="399"/>
    </location>
</feature>
<dbReference type="InterPro" id="IPR013083">
    <property type="entry name" value="Znf_RING/FYVE/PHD"/>
</dbReference>
<gene>
    <name evidence="11" type="ORF">C1H76_6339</name>
</gene>
<evidence type="ECO:0000259" key="10">
    <source>
        <dbReference type="PROSITE" id="PS51321"/>
    </source>
</evidence>
<feature type="region of interest" description="Disordered" evidence="8">
    <location>
        <begin position="116"/>
        <end position="237"/>
    </location>
</feature>
<evidence type="ECO:0000256" key="3">
    <source>
        <dbReference type="ARBA" id="ARBA00021616"/>
    </source>
</evidence>
<evidence type="ECO:0000256" key="5">
    <source>
        <dbReference type="ARBA" id="ARBA00022771"/>
    </source>
</evidence>